<dbReference type="SUPFAM" id="SSF56214">
    <property type="entry name" value="4'-phosphopantetheinyl transferase"/>
    <property type="match status" value="2"/>
</dbReference>
<dbReference type="PANTHER" id="PTHR12215:SF10">
    <property type="entry name" value="L-AMINOADIPATE-SEMIALDEHYDE DEHYDROGENASE-PHOSPHOPANTETHEINYL TRANSFERASE"/>
    <property type="match status" value="1"/>
</dbReference>
<dbReference type="Pfam" id="PF01648">
    <property type="entry name" value="ACPS"/>
    <property type="match status" value="1"/>
</dbReference>
<dbReference type="Pfam" id="PF22624">
    <property type="entry name" value="AASDHPPT_N"/>
    <property type="match status" value="1"/>
</dbReference>
<dbReference type="PANTHER" id="PTHR12215">
    <property type="entry name" value="PHOSPHOPANTETHEINE TRANSFERASE"/>
    <property type="match status" value="1"/>
</dbReference>
<dbReference type="AlphaFoldDB" id="A0A926NYS2"/>
<keyword evidence="2 5" id="KW-0808">Transferase</keyword>
<dbReference type="GO" id="GO:0008897">
    <property type="term" value="F:holo-[acyl-carrier-protein] synthase activity"/>
    <property type="evidence" value="ECO:0007669"/>
    <property type="project" value="InterPro"/>
</dbReference>
<sequence>MTGKVYNTFLGDVLWQVAHPVTPPLTENEVHVWQIRIGENLELLHNFSALLNQSEKQRGSKYLQQCDRDRFVISRGAQRVILAKYLNTDAARMEFALGENKKPYIATPAGSQLQFNVSHSGDWILIAVSQLHVGSDLEYVDAEFHFDDILPEHFSSEEISYINERDKTKRFYQLWTRKEALLKATGQGLGEHLQMTPALDGVHGIHPSLVGNNADWVTQTFNLADNYIGSITVEGNAARLQFWRIDFSGIIFY</sequence>
<evidence type="ECO:0000256" key="1">
    <source>
        <dbReference type="ARBA" id="ARBA00010990"/>
    </source>
</evidence>
<feature type="domain" description="4'-phosphopantetheinyl transferase N-terminal" evidence="4">
    <location>
        <begin position="47"/>
        <end position="129"/>
    </location>
</feature>
<dbReference type="InterPro" id="IPR037143">
    <property type="entry name" value="4-PPantetheinyl_Trfase_dom_sf"/>
</dbReference>
<dbReference type="GO" id="GO:0000287">
    <property type="term" value="F:magnesium ion binding"/>
    <property type="evidence" value="ECO:0007669"/>
    <property type="project" value="InterPro"/>
</dbReference>
<name>A0A926NYS2_9SPHI</name>
<evidence type="ECO:0000313" key="6">
    <source>
        <dbReference type="Proteomes" id="UP000619078"/>
    </source>
</evidence>
<comment type="caution">
    <text evidence="5">The sequence shown here is derived from an EMBL/GenBank/DDBJ whole genome shotgun (WGS) entry which is preliminary data.</text>
</comment>
<keyword evidence="6" id="KW-1185">Reference proteome</keyword>
<gene>
    <name evidence="5" type="ORF">IDJ76_14815</name>
</gene>
<dbReference type="Gene3D" id="3.90.470.20">
    <property type="entry name" value="4'-phosphopantetheinyl transferase domain"/>
    <property type="match status" value="2"/>
</dbReference>
<dbReference type="InterPro" id="IPR055066">
    <property type="entry name" value="AASDHPPT_N"/>
</dbReference>
<evidence type="ECO:0000259" key="4">
    <source>
        <dbReference type="Pfam" id="PF22624"/>
    </source>
</evidence>
<feature type="domain" description="4'-phosphopantetheinyl transferase" evidence="3">
    <location>
        <begin position="133"/>
        <end position="194"/>
    </location>
</feature>
<evidence type="ECO:0000259" key="3">
    <source>
        <dbReference type="Pfam" id="PF01648"/>
    </source>
</evidence>
<dbReference type="RefSeq" id="WP_191164126.1">
    <property type="nucleotide sequence ID" value="NZ_JACWMX010000006.1"/>
</dbReference>
<organism evidence="5 6">
    <name type="scientific">Mucilaginibacter glaciei</name>
    <dbReference type="NCBI Taxonomy" id="2772109"/>
    <lineage>
        <taxon>Bacteria</taxon>
        <taxon>Pseudomonadati</taxon>
        <taxon>Bacteroidota</taxon>
        <taxon>Sphingobacteriia</taxon>
        <taxon>Sphingobacteriales</taxon>
        <taxon>Sphingobacteriaceae</taxon>
        <taxon>Mucilaginibacter</taxon>
    </lineage>
</organism>
<dbReference type="EMBL" id="JACWMX010000006">
    <property type="protein sequence ID" value="MBD1394378.1"/>
    <property type="molecule type" value="Genomic_DNA"/>
</dbReference>
<evidence type="ECO:0000256" key="2">
    <source>
        <dbReference type="ARBA" id="ARBA00022679"/>
    </source>
</evidence>
<accession>A0A926NYS2</accession>
<proteinExistence type="inferred from homology"/>
<evidence type="ECO:0000313" key="5">
    <source>
        <dbReference type="EMBL" id="MBD1394378.1"/>
    </source>
</evidence>
<comment type="similarity">
    <text evidence="1">Belongs to the P-Pant transferase superfamily. Gsp/Sfp/HetI/AcpT family.</text>
</comment>
<dbReference type="InterPro" id="IPR008278">
    <property type="entry name" value="4-PPantetheinyl_Trfase_dom"/>
</dbReference>
<reference evidence="5" key="1">
    <citation type="submission" date="2020-09" db="EMBL/GenBank/DDBJ databases">
        <title>Novel species of Mucilaginibacter isolated from a glacier on the Tibetan Plateau.</title>
        <authorList>
            <person name="Liu Q."/>
            <person name="Xin Y.-H."/>
        </authorList>
    </citation>
    <scope>NUCLEOTIDE SEQUENCE</scope>
    <source>
        <strain evidence="5">ZB1P21</strain>
    </source>
</reference>
<dbReference type="GO" id="GO:0005829">
    <property type="term" value="C:cytosol"/>
    <property type="evidence" value="ECO:0007669"/>
    <property type="project" value="TreeGrafter"/>
</dbReference>
<dbReference type="GO" id="GO:0019878">
    <property type="term" value="P:lysine biosynthetic process via aminoadipic acid"/>
    <property type="evidence" value="ECO:0007669"/>
    <property type="project" value="TreeGrafter"/>
</dbReference>
<protein>
    <submittedName>
        <fullName evidence="5">4'-phosphopantetheinyl transferase superfamily protein</fullName>
    </submittedName>
</protein>
<dbReference type="Proteomes" id="UP000619078">
    <property type="component" value="Unassembled WGS sequence"/>
</dbReference>
<dbReference type="InterPro" id="IPR050559">
    <property type="entry name" value="P-Pant_transferase_sf"/>
</dbReference>